<evidence type="ECO:0000256" key="2">
    <source>
        <dbReference type="ARBA" id="ARBA00022679"/>
    </source>
</evidence>
<dbReference type="Gene3D" id="3.40.50.170">
    <property type="entry name" value="Formyl transferase, N-terminal domain"/>
    <property type="match status" value="1"/>
</dbReference>
<evidence type="ECO:0000256" key="5">
    <source>
        <dbReference type="ARBA" id="ARBA00047664"/>
    </source>
</evidence>
<comment type="pathway">
    <text evidence="1 6">Purine metabolism; IMP biosynthesis via de novo pathway; N(2)-formyl-N(1)-(5-phospho-D-ribosyl)glycinamide from N(1)-(5-phospho-D-ribosyl)glycinamide (10-formyl THF route): step 1/1.</text>
</comment>
<evidence type="ECO:0000313" key="9">
    <source>
        <dbReference type="Proteomes" id="UP000027341"/>
    </source>
</evidence>
<keyword evidence="2 6" id="KW-0808">Transferase</keyword>
<feature type="active site" description="Proton donor" evidence="6">
    <location>
        <position position="113"/>
    </location>
</feature>
<evidence type="ECO:0000256" key="6">
    <source>
        <dbReference type="HAMAP-Rule" id="MF_01930"/>
    </source>
</evidence>
<dbReference type="GO" id="GO:0004644">
    <property type="term" value="F:phosphoribosylglycinamide formyltransferase activity"/>
    <property type="evidence" value="ECO:0007669"/>
    <property type="project" value="UniProtKB-UniRule"/>
</dbReference>
<dbReference type="RefSeq" id="WP_029908668.1">
    <property type="nucleotide sequence ID" value="NZ_AP020335.1"/>
</dbReference>
<evidence type="ECO:0000313" key="8">
    <source>
        <dbReference type="EMBL" id="KDN94997.1"/>
    </source>
</evidence>
<dbReference type="AlphaFoldDB" id="A0A066ZN93"/>
<feature type="binding site" evidence="6">
    <location>
        <begin position="94"/>
        <end position="97"/>
    </location>
    <ligand>
        <name>(6R)-10-formyltetrahydrofolate</name>
        <dbReference type="ChEBI" id="CHEBI:195366"/>
    </ligand>
</feature>
<organism evidence="8 9">
    <name type="scientific">Hydrogenovibrio marinus</name>
    <dbReference type="NCBI Taxonomy" id="28885"/>
    <lineage>
        <taxon>Bacteria</taxon>
        <taxon>Pseudomonadati</taxon>
        <taxon>Pseudomonadota</taxon>
        <taxon>Gammaproteobacteria</taxon>
        <taxon>Thiotrichales</taxon>
        <taxon>Piscirickettsiaceae</taxon>
        <taxon>Hydrogenovibrio</taxon>
    </lineage>
</organism>
<dbReference type="NCBIfam" id="TIGR00639">
    <property type="entry name" value="PurN"/>
    <property type="match status" value="1"/>
</dbReference>
<dbReference type="EMBL" id="JMIU01000001">
    <property type="protein sequence ID" value="KDN94997.1"/>
    <property type="molecule type" value="Genomic_DNA"/>
</dbReference>
<dbReference type="CDD" id="cd08645">
    <property type="entry name" value="FMT_core_GART"/>
    <property type="match status" value="1"/>
</dbReference>
<dbReference type="InterPro" id="IPR036477">
    <property type="entry name" value="Formyl_transf_N_sf"/>
</dbReference>
<feature type="binding site" evidence="6">
    <location>
        <position position="111"/>
    </location>
    <ligand>
        <name>(6R)-10-formyltetrahydrofolate</name>
        <dbReference type="ChEBI" id="CHEBI:195366"/>
    </ligand>
</feature>
<evidence type="ECO:0000256" key="3">
    <source>
        <dbReference type="ARBA" id="ARBA00022755"/>
    </source>
</evidence>
<feature type="site" description="Raises pKa of active site His" evidence="6">
    <location>
        <position position="149"/>
    </location>
</feature>
<dbReference type="InterPro" id="IPR004607">
    <property type="entry name" value="GART"/>
</dbReference>
<keyword evidence="9" id="KW-1185">Reference proteome</keyword>
<dbReference type="PROSITE" id="PS00373">
    <property type="entry name" value="GART"/>
    <property type="match status" value="1"/>
</dbReference>
<evidence type="ECO:0000259" key="7">
    <source>
        <dbReference type="Pfam" id="PF00551"/>
    </source>
</evidence>
<feature type="domain" description="Formyl transferase N-terminal" evidence="7">
    <location>
        <begin position="10"/>
        <end position="185"/>
    </location>
</feature>
<dbReference type="PANTHER" id="PTHR43369:SF2">
    <property type="entry name" value="PHOSPHORIBOSYLGLYCINAMIDE FORMYLTRANSFERASE"/>
    <property type="match status" value="1"/>
</dbReference>
<keyword evidence="3 6" id="KW-0658">Purine biosynthesis</keyword>
<dbReference type="SUPFAM" id="SSF53328">
    <property type="entry name" value="Formyltransferase"/>
    <property type="match status" value="1"/>
</dbReference>
<comment type="catalytic activity">
    <reaction evidence="5 6">
        <text>N(1)-(5-phospho-beta-D-ribosyl)glycinamide + (6R)-10-formyltetrahydrofolate = N(2)-formyl-N(1)-(5-phospho-beta-D-ribosyl)glycinamide + (6S)-5,6,7,8-tetrahydrofolate + H(+)</text>
        <dbReference type="Rhea" id="RHEA:15053"/>
        <dbReference type="ChEBI" id="CHEBI:15378"/>
        <dbReference type="ChEBI" id="CHEBI:57453"/>
        <dbReference type="ChEBI" id="CHEBI:143788"/>
        <dbReference type="ChEBI" id="CHEBI:147286"/>
        <dbReference type="ChEBI" id="CHEBI:195366"/>
        <dbReference type="EC" id="2.1.2.2"/>
    </reaction>
</comment>
<dbReference type="InterPro" id="IPR002376">
    <property type="entry name" value="Formyl_transf_N"/>
</dbReference>
<dbReference type="UniPathway" id="UPA00074">
    <property type="reaction ID" value="UER00126"/>
</dbReference>
<protein>
    <recommendedName>
        <fullName evidence="6">Phosphoribosylglycinamide formyltransferase</fullName>
        <ecNumber evidence="6">2.1.2.2</ecNumber>
    </recommendedName>
    <alternativeName>
        <fullName evidence="6">5'-phosphoribosylglycinamide transformylase</fullName>
    </alternativeName>
    <alternativeName>
        <fullName evidence="6">GAR transformylase</fullName>
        <shortName evidence="6">GART</shortName>
    </alternativeName>
</protein>
<dbReference type="EC" id="2.1.2.2" evidence="6"/>
<dbReference type="PANTHER" id="PTHR43369">
    <property type="entry name" value="PHOSPHORIBOSYLGLYCINAMIDE FORMYLTRANSFERASE"/>
    <property type="match status" value="1"/>
</dbReference>
<feature type="binding site" evidence="6">
    <location>
        <begin position="18"/>
        <end position="20"/>
    </location>
    <ligand>
        <name>N(1)-(5-phospho-beta-D-ribosyl)glycinamide</name>
        <dbReference type="ChEBI" id="CHEBI:143788"/>
    </ligand>
</feature>
<name>A0A066ZN93_HYDMR</name>
<comment type="similarity">
    <text evidence="4 6">Belongs to the GART family.</text>
</comment>
<comment type="caution">
    <text evidence="8">The sequence shown here is derived from an EMBL/GenBank/DDBJ whole genome shotgun (WGS) entry which is preliminary data.</text>
</comment>
<accession>A0A066ZN93</accession>
<dbReference type="GO" id="GO:0005829">
    <property type="term" value="C:cytosol"/>
    <property type="evidence" value="ECO:0007669"/>
    <property type="project" value="TreeGrafter"/>
</dbReference>
<dbReference type="STRING" id="28885.EI16_01410"/>
<gene>
    <name evidence="6 8" type="primary">purN</name>
    <name evidence="8" type="ORF">EI16_01410</name>
</gene>
<comment type="function">
    <text evidence="6">Catalyzes the transfer of a formyl group from 10-formyltetrahydrofolate to 5-phospho-ribosyl-glycinamide (GAR), producing 5-phospho-ribosyl-N-formylglycinamide (FGAR) and tetrahydrofolate.</text>
</comment>
<proteinExistence type="inferred from homology"/>
<sequence>MTQTSQRTPIAVLISGNGSNLQALIDAQPHSHYDIQLVISNRPNVKGLDRAKSAGIETLVLDHKAYDSREAFDLAMIDALDAKQVQVVILAGFMRILTSAFTHHFLGRMLNIHPSLLPKYPGLDTHQRALEAGDSEHGLSIHFVTAELDGGPVILQAKVTIEQNDSVETLRQKIHTLEHQTYPLVADWLASGTLTLEDNKVRFKGELLTAPLDFAEITQRER</sequence>
<evidence type="ECO:0000256" key="1">
    <source>
        <dbReference type="ARBA" id="ARBA00005054"/>
    </source>
</evidence>
<dbReference type="Proteomes" id="UP000027341">
    <property type="component" value="Unassembled WGS sequence"/>
</dbReference>
<feature type="binding site" evidence="6">
    <location>
        <position position="69"/>
    </location>
    <ligand>
        <name>(6R)-10-formyltetrahydrofolate</name>
        <dbReference type="ChEBI" id="CHEBI:195366"/>
    </ligand>
</feature>
<dbReference type="Pfam" id="PF00551">
    <property type="entry name" value="Formyl_trans_N"/>
    <property type="match status" value="1"/>
</dbReference>
<dbReference type="HAMAP" id="MF_01930">
    <property type="entry name" value="PurN"/>
    <property type="match status" value="1"/>
</dbReference>
<evidence type="ECO:0000256" key="4">
    <source>
        <dbReference type="ARBA" id="ARBA00038440"/>
    </source>
</evidence>
<dbReference type="InterPro" id="IPR001555">
    <property type="entry name" value="GART_AS"/>
</dbReference>
<dbReference type="GO" id="GO:0006189">
    <property type="term" value="P:'de novo' IMP biosynthetic process"/>
    <property type="evidence" value="ECO:0007669"/>
    <property type="project" value="UniProtKB-UniRule"/>
</dbReference>
<reference evidence="8 9" key="1">
    <citation type="submission" date="2014-04" db="EMBL/GenBank/DDBJ databases">
        <title>Draft genome sequence of Hydrogenovibrio marinus MH-110, a model organism for aerobic H2 metabolism.</title>
        <authorList>
            <person name="Cha H.J."/>
            <person name="Jo B.H."/>
            <person name="Hwang B.H."/>
        </authorList>
    </citation>
    <scope>NUCLEOTIDE SEQUENCE [LARGE SCALE GENOMIC DNA]</scope>
    <source>
        <strain evidence="8 9">MH-110</strain>
    </source>
</reference>